<evidence type="ECO:0000259" key="1">
    <source>
        <dbReference type="Pfam" id="PF21831"/>
    </source>
</evidence>
<dbReference type="AlphaFoldDB" id="A0A848L6I4"/>
<organism evidence="2 3">
    <name type="scientific">Pyxidicoccus fallax</name>
    <dbReference type="NCBI Taxonomy" id="394095"/>
    <lineage>
        <taxon>Bacteria</taxon>
        <taxon>Pseudomonadati</taxon>
        <taxon>Myxococcota</taxon>
        <taxon>Myxococcia</taxon>
        <taxon>Myxococcales</taxon>
        <taxon>Cystobacterineae</taxon>
        <taxon>Myxococcaceae</taxon>
        <taxon>Pyxidicoccus</taxon>
    </lineage>
</organism>
<dbReference type="Proteomes" id="UP000518300">
    <property type="component" value="Unassembled WGS sequence"/>
</dbReference>
<dbReference type="RefSeq" id="WP_169343562.1">
    <property type="nucleotide sequence ID" value="NZ_JABBJJ010000015.1"/>
</dbReference>
<dbReference type="InterPro" id="IPR054186">
    <property type="entry name" value="DUF6891"/>
</dbReference>
<sequence>MGHAKRSKLNDYVRREIAIALDSPEEIVESAVIIYEVEPDEVEPLVNAALSAHRTACANWPEVTDCDRLDRAFAALDKSGVLARQNFTCCNNCGHTQLSDRMYDELERGRTLDGYVFYHQQDTDRAVAGGGLHLSYHSLTPLPDAVIAIGRRVVEALRAQGLVVTWDENPYNAIELPSFDWKRRGPPPSTKAPRDWSPESLLDRWCEALPGSAGAELAEALGELYGEAAIAAGCIDVAIALARAPFAIEPGLRDKPRNNALTRVALALSKSDVPPARVKALWQEAYAAAPLSRHGELIHLLVAGELADPELHAVARNRVMQTRRDICGAAAVAWYLVRAPAESVDETEHAAMLKSIRRTFESSREEFRYSDTEHAHLRIAVASALWVIHVRRGELDLARPARELVLEGLDSDGIRILPSFVQRALLAAAAEVGELAGWVSRWDELSLSAVSGEVLDALVRTGQIDTAVEVAGQPGRPTELFARLARLVPDDPRASMWIEQAATAESLMAIYKEEDLLSSEEFRDARLEFAALRGARDDRERARLEIAAISADIRAEFAASEARLLAHLEQVRDGARGPALPVDERWFSPEGTRSLEKALTKWAAASDRRQRLLTRRSAMMILEAAVAFAGRGELDRARELVARVEGAEPPGDPTVLFWMVAGPLISAWVAIGRLDDALAYAHKSGVLGCGVITPLVVRLMELGRSSEALEFLGPALDPPFNWRVLCHLAPAVLAVSSNARMCAAAMLQAWRRADTVLDTLVC</sequence>
<dbReference type="EMBL" id="JABBJJ010000015">
    <property type="protein sequence ID" value="NMO14264.1"/>
    <property type="molecule type" value="Genomic_DNA"/>
</dbReference>
<proteinExistence type="predicted"/>
<evidence type="ECO:0000313" key="2">
    <source>
        <dbReference type="EMBL" id="NMO14264.1"/>
    </source>
</evidence>
<gene>
    <name evidence="2" type="ORF">HG543_05250</name>
</gene>
<keyword evidence="3" id="KW-1185">Reference proteome</keyword>
<feature type="domain" description="DUF6891" evidence="1">
    <location>
        <begin position="5"/>
        <end position="184"/>
    </location>
</feature>
<reference evidence="2 3" key="1">
    <citation type="submission" date="2020-04" db="EMBL/GenBank/DDBJ databases">
        <title>Draft genome of Pyxidicoccus fallax type strain.</title>
        <authorList>
            <person name="Whitworth D.E."/>
        </authorList>
    </citation>
    <scope>NUCLEOTIDE SEQUENCE [LARGE SCALE GENOMIC DNA]</scope>
    <source>
        <strain evidence="2 3">DSM 14698</strain>
    </source>
</reference>
<dbReference type="Pfam" id="PF21831">
    <property type="entry name" value="DUF6891"/>
    <property type="match status" value="1"/>
</dbReference>
<name>A0A848L6I4_9BACT</name>
<evidence type="ECO:0000313" key="3">
    <source>
        <dbReference type="Proteomes" id="UP000518300"/>
    </source>
</evidence>
<comment type="caution">
    <text evidence="2">The sequence shown here is derived from an EMBL/GenBank/DDBJ whole genome shotgun (WGS) entry which is preliminary data.</text>
</comment>
<accession>A0A848L6I4</accession>
<protein>
    <recommendedName>
        <fullName evidence="1">DUF6891 domain-containing protein</fullName>
    </recommendedName>
</protein>